<accession>A0A7V2WVE0</accession>
<dbReference type="Proteomes" id="UP000885750">
    <property type="component" value="Unassembled WGS sequence"/>
</dbReference>
<reference evidence="1" key="1">
    <citation type="journal article" date="2020" name="mSystems">
        <title>Genome- and Community-Level Interaction Insights into Carbon Utilization and Element Cycling Functions of Hydrothermarchaeota in Hydrothermal Sediment.</title>
        <authorList>
            <person name="Zhou Z."/>
            <person name="Liu Y."/>
            <person name="Xu W."/>
            <person name="Pan J."/>
            <person name="Luo Z.H."/>
            <person name="Li M."/>
        </authorList>
    </citation>
    <scope>NUCLEOTIDE SEQUENCE [LARGE SCALE GENOMIC DNA]</scope>
    <source>
        <strain evidence="1">HyVt-493</strain>
    </source>
</reference>
<name>A0A7V2WVE0_LEUMU</name>
<proteinExistence type="predicted"/>
<protein>
    <submittedName>
        <fullName evidence="1">Uncharacterized protein</fullName>
    </submittedName>
</protein>
<dbReference type="EMBL" id="DRMS01000299">
    <property type="protein sequence ID" value="HFC92750.1"/>
    <property type="molecule type" value="Genomic_DNA"/>
</dbReference>
<comment type="caution">
    <text evidence="1">The sequence shown here is derived from an EMBL/GenBank/DDBJ whole genome shotgun (WGS) entry which is preliminary data.</text>
</comment>
<sequence length="151" mass="17374">MLTNKQRKSINGLARALKALGPDTSKAEADAIAYDAIVYPMILANQYHLVYPPQLQNILVNAKRRDRGLCWQWADDMTAHMKKKNLKTFDLLRGTANRRLKNEHNSLVIVAKGGDFYTGILLDPWRNSGELYWAKVTNDEDPQYTWHKFVN</sequence>
<gene>
    <name evidence="1" type="ORF">ENJ51_08045</name>
</gene>
<organism evidence="1">
    <name type="scientific">Leucothrix mucor</name>
    <dbReference type="NCBI Taxonomy" id="45248"/>
    <lineage>
        <taxon>Bacteria</taxon>
        <taxon>Pseudomonadati</taxon>
        <taxon>Pseudomonadota</taxon>
        <taxon>Gammaproteobacteria</taxon>
        <taxon>Thiotrichales</taxon>
        <taxon>Thiotrichaceae</taxon>
        <taxon>Leucothrix</taxon>
    </lineage>
</organism>
<dbReference type="AlphaFoldDB" id="A0A7V2WVE0"/>
<evidence type="ECO:0000313" key="1">
    <source>
        <dbReference type="EMBL" id="HFC92750.1"/>
    </source>
</evidence>